<keyword evidence="1" id="KW-0560">Oxidoreductase</keyword>
<dbReference type="AlphaFoldDB" id="A0A2X1UJC3"/>
<name>A0A2X1UJC3_9BURK</name>
<accession>A0A2X1UJC3</accession>
<dbReference type="Pfam" id="PF01266">
    <property type="entry name" value="DAO"/>
    <property type="match status" value="1"/>
</dbReference>
<sequence length="356" mass="39152">MQIGIAGAGLAGRLLAYALSTHGYQVAVFDPAPDAHARVAAGWTAAGMLCPLAEMDTGDDDVYALGQRSLAIWAALAERMDNRIDLRLKGSLMLAHQGDEGAAEQMIHLLQRKTPNPEDTPRAITIKELRDLEPAIQGPAHAWLLPQEGQVDTGLAMRALCAEAKDVSWHWGVQVDSLHPGEIVMGDKRHHFDWVFDCRGVGARRLKYPHPTELSCQNVRGVRGEIFWVQAPEVALHRPLRLLHPRYQVYIVPRQNNIFVIGASSIESEDRSPVSLRTTVELLAAAHSVLPGLAEARLVHTETNLRPALVDNFPRIETEQGLSRINGLFRHGWMIAPAMIEDALNAALEIPVLATL</sequence>
<evidence type="ECO:0000313" key="3">
    <source>
        <dbReference type="EMBL" id="SPY07316.1"/>
    </source>
</evidence>
<dbReference type="RefSeq" id="WP_113062254.1">
    <property type="nucleotide sequence ID" value="NZ_UATH01000001.1"/>
</dbReference>
<dbReference type="SUPFAM" id="SSF51971">
    <property type="entry name" value="Nucleotide-binding domain"/>
    <property type="match status" value="1"/>
</dbReference>
<gene>
    <name evidence="3" type="ORF">NCTC11009_00512</name>
</gene>
<dbReference type="InterPro" id="IPR006076">
    <property type="entry name" value="FAD-dep_OxRdtase"/>
</dbReference>
<dbReference type="GO" id="GO:0032259">
    <property type="term" value="P:methylation"/>
    <property type="evidence" value="ECO:0007669"/>
    <property type="project" value="UniProtKB-KW"/>
</dbReference>
<dbReference type="Gene3D" id="3.50.50.60">
    <property type="entry name" value="FAD/NAD(P)-binding domain"/>
    <property type="match status" value="1"/>
</dbReference>
<reference evidence="3 4" key="1">
    <citation type="submission" date="2018-06" db="EMBL/GenBank/DDBJ databases">
        <authorList>
            <consortium name="Pathogen Informatics"/>
            <person name="Doyle S."/>
        </authorList>
    </citation>
    <scope>NUCLEOTIDE SEQUENCE [LARGE SCALE GENOMIC DNA]</scope>
    <source>
        <strain evidence="3 4">NCTC11009</strain>
    </source>
</reference>
<dbReference type="GO" id="GO:0008168">
    <property type="term" value="F:methyltransferase activity"/>
    <property type="evidence" value="ECO:0007669"/>
    <property type="project" value="UniProtKB-KW"/>
</dbReference>
<keyword evidence="3" id="KW-0489">Methyltransferase</keyword>
<evidence type="ECO:0000259" key="2">
    <source>
        <dbReference type="Pfam" id="PF01266"/>
    </source>
</evidence>
<proteinExistence type="predicted"/>
<dbReference type="GO" id="GO:0016491">
    <property type="term" value="F:oxidoreductase activity"/>
    <property type="evidence" value="ECO:0007669"/>
    <property type="project" value="UniProtKB-KW"/>
</dbReference>
<keyword evidence="3" id="KW-0808">Transferase</keyword>
<dbReference type="PANTHER" id="PTHR13847">
    <property type="entry name" value="SARCOSINE DEHYDROGENASE-RELATED"/>
    <property type="match status" value="1"/>
</dbReference>
<dbReference type="Gene3D" id="3.30.9.10">
    <property type="entry name" value="D-Amino Acid Oxidase, subunit A, domain 2"/>
    <property type="match status" value="1"/>
</dbReference>
<dbReference type="EMBL" id="UATH01000001">
    <property type="protein sequence ID" value="SPY07316.1"/>
    <property type="molecule type" value="Genomic_DNA"/>
</dbReference>
<dbReference type="Proteomes" id="UP000250242">
    <property type="component" value="Unassembled WGS sequence"/>
</dbReference>
<dbReference type="InterPro" id="IPR036188">
    <property type="entry name" value="FAD/NAD-bd_sf"/>
</dbReference>
<protein>
    <submittedName>
        <fullName evidence="3">Bifunctional tRNA (Mnm(5)s(2)U34)-methyltransferase/FAD-dependent cmnm(5)s(2)U34 oxidoreductase</fullName>
    </submittedName>
</protein>
<dbReference type="PANTHER" id="PTHR13847:SF289">
    <property type="entry name" value="GLYCINE OXIDASE"/>
    <property type="match status" value="1"/>
</dbReference>
<dbReference type="GO" id="GO:0005737">
    <property type="term" value="C:cytoplasm"/>
    <property type="evidence" value="ECO:0007669"/>
    <property type="project" value="TreeGrafter"/>
</dbReference>
<dbReference type="SUPFAM" id="SSF54373">
    <property type="entry name" value="FAD-linked reductases, C-terminal domain"/>
    <property type="match status" value="1"/>
</dbReference>
<feature type="domain" description="FAD dependent oxidoreductase" evidence="2">
    <location>
        <begin position="4"/>
        <end position="339"/>
    </location>
</feature>
<organism evidence="3 4">
    <name type="scientific">Oligella urethralis</name>
    <dbReference type="NCBI Taxonomy" id="90245"/>
    <lineage>
        <taxon>Bacteria</taxon>
        <taxon>Pseudomonadati</taxon>
        <taxon>Pseudomonadota</taxon>
        <taxon>Betaproteobacteria</taxon>
        <taxon>Burkholderiales</taxon>
        <taxon>Alcaligenaceae</taxon>
        <taxon>Oligella</taxon>
    </lineage>
</organism>
<evidence type="ECO:0000256" key="1">
    <source>
        <dbReference type="ARBA" id="ARBA00023002"/>
    </source>
</evidence>
<evidence type="ECO:0000313" key="4">
    <source>
        <dbReference type="Proteomes" id="UP000250242"/>
    </source>
</evidence>